<evidence type="ECO:0000313" key="3">
    <source>
        <dbReference type="Proteomes" id="UP000593605"/>
    </source>
</evidence>
<dbReference type="SUPFAM" id="SSF46955">
    <property type="entry name" value="Putative DNA-binding domain"/>
    <property type="match status" value="1"/>
</dbReference>
<dbReference type="InterPro" id="IPR009061">
    <property type="entry name" value="DNA-bd_dom_put_sf"/>
</dbReference>
<sequence>MAIHLYSHSRQDLERAVEIILQKANALVSAQQRIQDEKTDDLIPQNEAAEFLKVSLPTITDWRKNKGLPYYNFSGRFYYSKSELLEYGRNRNRKMI</sequence>
<protein>
    <submittedName>
        <fullName evidence="2">Helix-turn-helix domain-containing protein</fullName>
    </submittedName>
</protein>
<proteinExistence type="predicted"/>
<reference evidence="2 3" key="1">
    <citation type="submission" date="2020-10" db="EMBL/GenBank/DDBJ databases">
        <title>Complete genome of Cruoricapor ignavus strain M1214 isolated from the blood culture of a febrile patient.</title>
        <authorList>
            <person name="Guglielmino C.J.D."/>
        </authorList>
    </citation>
    <scope>NUCLEOTIDE SEQUENCE [LARGE SCALE GENOMIC DNA]</scope>
    <source>
        <strain evidence="2 3">M1214</strain>
    </source>
</reference>
<dbReference type="RefSeq" id="WP_193439436.1">
    <property type="nucleotide sequence ID" value="NZ_CP063145.1"/>
</dbReference>
<dbReference type="Pfam" id="PF12728">
    <property type="entry name" value="HTH_17"/>
    <property type="match status" value="1"/>
</dbReference>
<feature type="domain" description="Helix-turn-helix" evidence="1">
    <location>
        <begin position="46"/>
        <end position="87"/>
    </location>
</feature>
<organism evidence="2 3">
    <name type="scientific">Cruoricaptor ignavus</name>
    <dbReference type="NCBI Taxonomy" id="1118202"/>
    <lineage>
        <taxon>Bacteria</taxon>
        <taxon>Pseudomonadati</taxon>
        <taxon>Bacteroidota</taxon>
        <taxon>Flavobacteriia</taxon>
        <taxon>Flavobacteriales</taxon>
        <taxon>Weeksellaceae</taxon>
        <taxon>Cruoricaptor</taxon>
    </lineage>
</organism>
<accession>A0A7M1T0C7</accession>
<dbReference type="Gene3D" id="1.10.10.10">
    <property type="entry name" value="Winged helix-like DNA-binding domain superfamily/Winged helix DNA-binding domain"/>
    <property type="match status" value="1"/>
</dbReference>
<dbReference type="InterPro" id="IPR036388">
    <property type="entry name" value="WH-like_DNA-bd_sf"/>
</dbReference>
<dbReference type="EMBL" id="CP063145">
    <property type="protein sequence ID" value="QOR73269.1"/>
    <property type="molecule type" value="Genomic_DNA"/>
</dbReference>
<evidence type="ECO:0000313" key="2">
    <source>
        <dbReference type="EMBL" id="QOR73269.1"/>
    </source>
</evidence>
<evidence type="ECO:0000259" key="1">
    <source>
        <dbReference type="Pfam" id="PF12728"/>
    </source>
</evidence>
<dbReference type="Proteomes" id="UP000593605">
    <property type="component" value="Chromosome"/>
</dbReference>
<gene>
    <name evidence="2" type="ORF">IMZ16_06940</name>
</gene>
<dbReference type="AlphaFoldDB" id="A0A7M1T0C7"/>
<dbReference type="InterPro" id="IPR041657">
    <property type="entry name" value="HTH_17"/>
</dbReference>
<name>A0A7M1T0C7_9FLAO</name>
<dbReference type="KEGG" id="civ:IMZ16_06940"/>